<evidence type="ECO:0000313" key="11">
    <source>
        <dbReference type="Proteomes" id="UP000093355"/>
    </source>
</evidence>
<evidence type="ECO:0000256" key="5">
    <source>
        <dbReference type="ARBA" id="ARBA00022692"/>
    </source>
</evidence>
<dbReference type="Gene3D" id="1.20.1740.10">
    <property type="entry name" value="Amino acid/polyamine transporter I"/>
    <property type="match status" value="1"/>
</dbReference>
<accession>A0A1B9NCK1</accession>
<gene>
    <name evidence="10" type="ORF">A7J15_05700</name>
</gene>
<evidence type="ECO:0000256" key="1">
    <source>
        <dbReference type="ARBA" id="ARBA00004651"/>
    </source>
</evidence>
<keyword evidence="11" id="KW-1185">Reference proteome</keyword>
<evidence type="ECO:0000256" key="8">
    <source>
        <dbReference type="ARBA" id="ARBA00023136"/>
    </source>
</evidence>
<sequence length="511" mass="54368">MDDILLALETWFASVGDAYWTWVVLPIVAILGVYLTIRSGVVQFRLLPEMFRTLTDKTPLDDDGRPQSVSSFQAFTISAASRVGTGNIAGVSTAIAIGGPGAVFWMWAMAFIGAASAFFESALAQLFKVRDAAGFRGGPAYYMTRGLKARWLGVTFSVLLLICFPFAFNTLQSNTMTIAIDSAIGTMGGGFDTPEWVPLAIGVVIAALTSLIVFGGLRRFASFTQAIVPIMALGYLLIGLAVVAVNLEQLPAAFASIFTEAFGFNEMVGAAFGFIVMTGVKRGMFSNEAGLGSAPNAGAAAAVTHPVKQGLVQSLGVYFDTFLVCSITAFTVLVAVPDLSGAPRGLELTQLALERSLGSCSLVALAAIIFLLAFSSVIGNYYYGESNLEFISTSPRILTAYRALVVAAVLVGAVLSAGVVWAFADAVMGLMALTNLVALALLSGIGFRLLRDYTAQRRAGHDPVFTRDRMPDVEGIECWTDERSVTGAIDVRAAQRQARKHRDHLHHAPRA</sequence>
<dbReference type="PANTHER" id="PTHR30330">
    <property type="entry name" value="AGSS FAMILY TRANSPORTER, SODIUM-ALANINE"/>
    <property type="match status" value="1"/>
</dbReference>
<dbReference type="InterPro" id="IPR001463">
    <property type="entry name" value="Na/Ala_symport"/>
</dbReference>
<name>A0A1B9NCK1_9MICO</name>
<dbReference type="OrthoDB" id="9806926at2"/>
<evidence type="ECO:0000256" key="9">
    <source>
        <dbReference type="RuleBase" id="RU363064"/>
    </source>
</evidence>
<feature type="transmembrane region" description="Helical" evidence="9">
    <location>
        <begin position="20"/>
        <end position="37"/>
    </location>
</feature>
<dbReference type="FunFam" id="1.20.1740.10:FF:000004">
    <property type="entry name" value="Sodium:alanine symporter family protein"/>
    <property type="match status" value="1"/>
</dbReference>
<protein>
    <submittedName>
        <fullName evidence="10">Sodium:alanine symporter</fullName>
    </submittedName>
</protein>
<proteinExistence type="inferred from homology"/>
<reference evidence="10 11" key="1">
    <citation type="submission" date="2016-05" db="EMBL/GenBank/DDBJ databases">
        <authorList>
            <person name="Lavstsen T."/>
            <person name="Jespersen J.S."/>
        </authorList>
    </citation>
    <scope>NUCLEOTIDE SEQUENCE [LARGE SCALE GENOMIC DNA]</scope>
    <source>
        <strain evidence="10 11">YLB-01</strain>
    </source>
</reference>
<comment type="caution">
    <text evidence="10">The sequence shown here is derived from an EMBL/GenBank/DDBJ whole genome shotgun (WGS) entry which is preliminary data.</text>
</comment>
<evidence type="ECO:0000256" key="6">
    <source>
        <dbReference type="ARBA" id="ARBA00022847"/>
    </source>
</evidence>
<feature type="transmembrane region" description="Helical" evidence="9">
    <location>
        <begin position="148"/>
        <end position="168"/>
    </location>
</feature>
<feature type="transmembrane region" description="Helical" evidence="9">
    <location>
        <begin position="430"/>
        <end position="450"/>
    </location>
</feature>
<keyword evidence="6 9" id="KW-0769">Symport</keyword>
<keyword evidence="8 9" id="KW-0472">Membrane</keyword>
<keyword evidence="3 9" id="KW-0813">Transport</keyword>
<evidence type="ECO:0000313" key="10">
    <source>
        <dbReference type="EMBL" id="OCG74331.1"/>
    </source>
</evidence>
<organism evidence="10 11">
    <name type="scientific">Microbacterium sediminis</name>
    <dbReference type="NCBI Taxonomy" id="904291"/>
    <lineage>
        <taxon>Bacteria</taxon>
        <taxon>Bacillati</taxon>
        <taxon>Actinomycetota</taxon>
        <taxon>Actinomycetes</taxon>
        <taxon>Micrococcales</taxon>
        <taxon>Microbacteriaceae</taxon>
        <taxon>Microbacterium</taxon>
    </lineage>
</organism>
<feature type="transmembrane region" description="Helical" evidence="9">
    <location>
        <begin position="356"/>
        <end position="383"/>
    </location>
</feature>
<keyword evidence="4 9" id="KW-1003">Cell membrane</keyword>
<comment type="similarity">
    <text evidence="2 9">Belongs to the alanine or glycine:cation symporter (AGCS) (TC 2.A.25) family.</text>
</comment>
<feature type="transmembrane region" description="Helical" evidence="9">
    <location>
        <begin position="253"/>
        <end position="276"/>
    </location>
</feature>
<dbReference type="Pfam" id="PF01235">
    <property type="entry name" value="Na_Ala_symp"/>
    <property type="match status" value="1"/>
</dbReference>
<comment type="subcellular location">
    <subcellularLocation>
        <location evidence="1 9">Cell membrane</location>
        <topology evidence="1 9">Multi-pass membrane protein</topology>
    </subcellularLocation>
</comment>
<dbReference type="PRINTS" id="PR00175">
    <property type="entry name" value="NAALASMPORT"/>
</dbReference>
<dbReference type="GO" id="GO:0005283">
    <property type="term" value="F:amino acid:sodium symporter activity"/>
    <property type="evidence" value="ECO:0007669"/>
    <property type="project" value="InterPro"/>
</dbReference>
<dbReference type="Proteomes" id="UP000093355">
    <property type="component" value="Unassembled WGS sequence"/>
</dbReference>
<keyword evidence="7 9" id="KW-1133">Transmembrane helix</keyword>
<evidence type="ECO:0000256" key="4">
    <source>
        <dbReference type="ARBA" id="ARBA00022475"/>
    </source>
</evidence>
<dbReference type="GO" id="GO:0005886">
    <property type="term" value="C:plasma membrane"/>
    <property type="evidence" value="ECO:0007669"/>
    <property type="project" value="UniProtKB-SubCell"/>
</dbReference>
<dbReference type="AlphaFoldDB" id="A0A1B9NCK1"/>
<keyword evidence="5 9" id="KW-0812">Transmembrane</keyword>
<feature type="transmembrane region" description="Helical" evidence="9">
    <location>
        <begin position="74"/>
        <end position="98"/>
    </location>
</feature>
<dbReference type="STRING" id="904291.A7J15_05700"/>
<feature type="transmembrane region" description="Helical" evidence="9">
    <location>
        <begin position="196"/>
        <end position="214"/>
    </location>
</feature>
<feature type="transmembrane region" description="Helical" evidence="9">
    <location>
        <begin position="403"/>
        <end position="424"/>
    </location>
</feature>
<dbReference type="NCBIfam" id="TIGR00835">
    <property type="entry name" value="agcS"/>
    <property type="match status" value="1"/>
</dbReference>
<feature type="transmembrane region" description="Helical" evidence="9">
    <location>
        <begin position="226"/>
        <end position="247"/>
    </location>
</feature>
<evidence type="ECO:0000256" key="7">
    <source>
        <dbReference type="ARBA" id="ARBA00022989"/>
    </source>
</evidence>
<feature type="transmembrane region" description="Helical" evidence="9">
    <location>
        <begin position="315"/>
        <end position="336"/>
    </location>
</feature>
<evidence type="ECO:0000256" key="3">
    <source>
        <dbReference type="ARBA" id="ARBA00022448"/>
    </source>
</evidence>
<evidence type="ECO:0000256" key="2">
    <source>
        <dbReference type="ARBA" id="ARBA00009261"/>
    </source>
</evidence>
<dbReference type="PANTHER" id="PTHR30330:SF1">
    <property type="entry name" value="AMINO-ACID CARRIER PROTEIN ALST"/>
    <property type="match status" value="1"/>
</dbReference>
<feature type="transmembrane region" description="Helical" evidence="9">
    <location>
        <begin position="104"/>
        <end position="127"/>
    </location>
</feature>
<dbReference type="RefSeq" id="WP_067025814.1">
    <property type="nucleotide sequence ID" value="NZ_JRNY01000003.1"/>
</dbReference>
<dbReference type="EMBL" id="LXMD01000022">
    <property type="protein sequence ID" value="OCG74331.1"/>
    <property type="molecule type" value="Genomic_DNA"/>
</dbReference>